<evidence type="ECO:0000313" key="3">
    <source>
        <dbReference type="Proteomes" id="UP000265520"/>
    </source>
</evidence>
<dbReference type="AlphaFoldDB" id="A0A392W527"/>
<proteinExistence type="predicted"/>
<evidence type="ECO:0000313" key="2">
    <source>
        <dbReference type="EMBL" id="MCI94291.1"/>
    </source>
</evidence>
<feature type="region of interest" description="Disordered" evidence="1">
    <location>
        <begin position="1"/>
        <end position="39"/>
    </location>
</feature>
<name>A0A392W527_9FABA</name>
<evidence type="ECO:0000256" key="1">
    <source>
        <dbReference type="SAM" id="MobiDB-lite"/>
    </source>
</evidence>
<comment type="caution">
    <text evidence="2">The sequence shown here is derived from an EMBL/GenBank/DDBJ whole genome shotgun (WGS) entry which is preliminary data.</text>
</comment>
<keyword evidence="3" id="KW-1185">Reference proteome</keyword>
<accession>A0A392W527</accession>
<protein>
    <submittedName>
        <fullName evidence="2">Uncharacterized protein</fullName>
    </submittedName>
</protein>
<organism evidence="2 3">
    <name type="scientific">Trifolium medium</name>
    <dbReference type="NCBI Taxonomy" id="97028"/>
    <lineage>
        <taxon>Eukaryota</taxon>
        <taxon>Viridiplantae</taxon>
        <taxon>Streptophyta</taxon>
        <taxon>Embryophyta</taxon>
        <taxon>Tracheophyta</taxon>
        <taxon>Spermatophyta</taxon>
        <taxon>Magnoliopsida</taxon>
        <taxon>eudicotyledons</taxon>
        <taxon>Gunneridae</taxon>
        <taxon>Pentapetalae</taxon>
        <taxon>rosids</taxon>
        <taxon>fabids</taxon>
        <taxon>Fabales</taxon>
        <taxon>Fabaceae</taxon>
        <taxon>Papilionoideae</taxon>
        <taxon>50 kb inversion clade</taxon>
        <taxon>NPAAA clade</taxon>
        <taxon>Hologalegina</taxon>
        <taxon>IRL clade</taxon>
        <taxon>Trifolieae</taxon>
        <taxon>Trifolium</taxon>
    </lineage>
</organism>
<sequence>PVSYIFGSVPVTTGQRTTKHRYEGRASGEPPESSRTTDQ</sequence>
<feature type="non-terminal residue" evidence="2">
    <location>
        <position position="1"/>
    </location>
</feature>
<reference evidence="2 3" key="1">
    <citation type="journal article" date="2018" name="Front. Plant Sci.">
        <title>Red Clover (Trifolium pratense) and Zigzag Clover (T. medium) - A Picture of Genomic Similarities and Differences.</title>
        <authorList>
            <person name="Dluhosova J."/>
            <person name="Istvanek J."/>
            <person name="Nedelnik J."/>
            <person name="Repkova J."/>
        </authorList>
    </citation>
    <scope>NUCLEOTIDE SEQUENCE [LARGE SCALE GENOMIC DNA]</scope>
    <source>
        <strain evidence="3">cv. 10/8</strain>
        <tissue evidence="2">Leaf</tissue>
    </source>
</reference>
<dbReference type="EMBL" id="LXQA011352354">
    <property type="protein sequence ID" value="MCI94291.1"/>
    <property type="molecule type" value="Genomic_DNA"/>
</dbReference>
<dbReference type="Proteomes" id="UP000265520">
    <property type="component" value="Unassembled WGS sequence"/>
</dbReference>